<comment type="catalytic activity">
    <reaction evidence="9 10 11">
        <text>adenosine(37) in tRNA + dimethylallyl diphosphate = N(6)-dimethylallyladenosine(37) in tRNA + diphosphate</text>
        <dbReference type="Rhea" id="RHEA:26482"/>
        <dbReference type="Rhea" id="RHEA-COMP:10162"/>
        <dbReference type="Rhea" id="RHEA-COMP:10375"/>
        <dbReference type="ChEBI" id="CHEBI:33019"/>
        <dbReference type="ChEBI" id="CHEBI:57623"/>
        <dbReference type="ChEBI" id="CHEBI:74411"/>
        <dbReference type="ChEBI" id="CHEBI:74415"/>
        <dbReference type="EC" id="2.5.1.75"/>
    </reaction>
</comment>
<dbReference type="AlphaFoldDB" id="A0A7W9Y2K1"/>
<dbReference type="RefSeq" id="WP_183989517.1">
    <property type="nucleotide sequence ID" value="NZ_BMHW01000001.1"/>
</dbReference>
<comment type="cofactor">
    <cofactor evidence="1 10">
        <name>Mg(2+)</name>
        <dbReference type="ChEBI" id="CHEBI:18420"/>
    </cofactor>
</comment>
<dbReference type="GO" id="GO:0005524">
    <property type="term" value="F:ATP binding"/>
    <property type="evidence" value="ECO:0007669"/>
    <property type="project" value="UniProtKB-UniRule"/>
</dbReference>
<comment type="function">
    <text evidence="2 10 12">Catalyzes the transfer of a dimethylallyl group onto the adenine at position 37 in tRNAs that read codons beginning with uridine, leading to the formation of N6-(dimethylallyl)adenosine (i(6)A).</text>
</comment>
<comment type="similarity">
    <text evidence="3 10 13">Belongs to the IPP transferase family.</text>
</comment>
<evidence type="ECO:0000256" key="6">
    <source>
        <dbReference type="ARBA" id="ARBA00022741"/>
    </source>
</evidence>
<dbReference type="Gene3D" id="3.40.50.300">
    <property type="entry name" value="P-loop containing nucleotide triphosphate hydrolases"/>
    <property type="match status" value="1"/>
</dbReference>
<evidence type="ECO:0000256" key="11">
    <source>
        <dbReference type="RuleBase" id="RU003783"/>
    </source>
</evidence>
<dbReference type="Pfam" id="PF01715">
    <property type="entry name" value="IPPT"/>
    <property type="match status" value="1"/>
</dbReference>
<evidence type="ECO:0000256" key="1">
    <source>
        <dbReference type="ARBA" id="ARBA00001946"/>
    </source>
</evidence>
<evidence type="ECO:0000256" key="8">
    <source>
        <dbReference type="ARBA" id="ARBA00022842"/>
    </source>
</evidence>
<evidence type="ECO:0000313" key="15">
    <source>
        <dbReference type="Proteomes" id="UP000547879"/>
    </source>
</evidence>
<keyword evidence="8 10" id="KW-0460">Magnesium</keyword>
<dbReference type="NCBIfam" id="TIGR00174">
    <property type="entry name" value="miaA"/>
    <property type="match status" value="1"/>
</dbReference>
<feature type="binding site" evidence="10">
    <location>
        <begin position="17"/>
        <end position="22"/>
    </location>
    <ligand>
        <name>substrate</name>
    </ligand>
</feature>
<feature type="site" description="Interaction with substrate tRNA" evidence="10">
    <location>
        <position position="106"/>
    </location>
</feature>
<dbReference type="HAMAP" id="MF_00185">
    <property type="entry name" value="IPP_trans"/>
    <property type="match status" value="1"/>
</dbReference>
<evidence type="ECO:0000256" key="7">
    <source>
        <dbReference type="ARBA" id="ARBA00022840"/>
    </source>
</evidence>
<dbReference type="Proteomes" id="UP000547879">
    <property type="component" value="Unassembled WGS sequence"/>
</dbReference>
<evidence type="ECO:0000256" key="4">
    <source>
        <dbReference type="ARBA" id="ARBA00022679"/>
    </source>
</evidence>
<keyword evidence="4 10" id="KW-0808">Transferase</keyword>
<comment type="subunit">
    <text evidence="10">Monomer.</text>
</comment>
<evidence type="ECO:0000256" key="9">
    <source>
        <dbReference type="ARBA" id="ARBA00049563"/>
    </source>
</evidence>
<organism evidence="14 15">
    <name type="scientific">Rhizobium wenxiniae</name>
    <dbReference type="NCBI Taxonomy" id="1737357"/>
    <lineage>
        <taxon>Bacteria</taxon>
        <taxon>Pseudomonadati</taxon>
        <taxon>Pseudomonadota</taxon>
        <taxon>Alphaproteobacteria</taxon>
        <taxon>Hyphomicrobiales</taxon>
        <taxon>Rhizobiaceae</taxon>
        <taxon>Rhizobium/Agrobacterium group</taxon>
        <taxon>Rhizobium</taxon>
    </lineage>
</organism>
<feature type="binding site" evidence="10">
    <location>
        <begin position="15"/>
        <end position="22"/>
    </location>
    <ligand>
        <name>ATP</name>
        <dbReference type="ChEBI" id="CHEBI:30616"/>
    </ligand>
</feature>
<dbReference type="PANTHER" id="PTHR11088">
    <property type="entry name" value="TRNA DIMETHYLALLYLTRANSFERASE"/>
    <property type="match status" value="1"/>
</dbReference>
<dbReference type="EMBL" id="JACHEG010000001">
    <property type="protein sequence ID" value="MBB6160829.1"/>
    <property type="molecule type" value="Genomic_DNA"/>
</dbReference>
<dbReference type="InterPro" id="IPR039657">
    <property type="entry name" value="Dimethylallyltransferase"/>
</dbReference>
<dbReference type="Gene3D" id="1.10.20.140">
    <property type="match status" value="1"/>
</dbReference>
<evidence type="ECO:0000256" key="13">
    <source>
        <dbReference type="RuleBase" id="RU003785"/>
    </source>
</evidence>
<dbReference type="InterPro" id="IPR027417">
    <property type="entry name" value="P-loop_NTPase"/>
</dbReference>
<feature type="region of interest" description="Interaction with substrate tRNA" evidence="10">
    <location>
        <begin position="40"/>
        <end position="43"/>
    </location>
</feature>
<reference evidence="14 15" key="1">
    <citation type="submission" date="2020-08" db="EMBL/GenBank/DDBJ databases">
        <title>Genomic Encyclopedia of Type Strains, Phase IV (KMG-IV): sequencing the most valuable type-strain genomes for metagenomic binning, comparative biology and taxonomic classification.</title>
        <authorList>
            <person name="Goeker M."/>
        </authorList>
    </citation>
    <scope>NUCLEOTIDE SEQUENCE [LARGE SCALE GENOMIC DNA]</scope>
    <source>
        <strain evidence="14 15">DSM 100734</strain>
    </source>
</reference>
<comment type="caution">
    <text evidence="14">The sequence shown here is derived from an EMBL/GenBank/DDBJ whole genome shotgun (WGS) entry which is preliminary data.</text>
</comment>
<evidence type="ECO:0000256" key="5">
    <source>
        <dbReference type="ARBA" id="ARBA00022694"/>
    </source>
</evidence>
<protein>
    <recommendedName>
        <fullName evidence="10">tRNA dimethylallyltransferase</fullName>
        <ecNumber evidence="10">2.5.1.75</ecNumber>
    </recommendedName>
    <alternativeName>
        <fullName evidence="10">Dimethylallyl diphosphate:tRNA dimethylallyltransferase</fullName>
        <shortName evidence="10">DMAPP:tRNA dimethylallyltransferase</shortName>
        <shortName evidence="10">DMATase</shortName>
    </alternativeName>
    <alternativeName>
        <fullName evidence="10">Isopentenyl-diphosphate:tRNA isopentenyltransferase</fullName>
        <shortName evidence="10">IPP transferase</shortName>
        <shortName evidence="10">IPPT</shortName>
        <shortName evidence="10">IPTase</shortName>
    </alternativeName>
</protein>
<feature type="region of interest" description="Interaction with substrate tRNA" evidence="10">
    <location>
        <begin position="164"/>
        <end position="168"/>
    </location>
</feature>
<dbReference type="EC" id="2.5.1.75" evidence="10"/>
<dbReference type="InterPro" id="IPR018022">
    <property type="entry name" value="IPT"/>
</dbReference>
<evidence type="ECO:0000256" key="12">
    <source>
        <dbReference type="RuleBase" id="RU003784"/>
    </source>
</evidence>
<dbReference type="GO" id="GO:0006400">
    <property type="term" value="P:tRNA modification"/>
    <property type="evidence" value="ECO:0007669"/>
    <property type="project" value="TreeGrafter"/>
</dbReference>
<keyword evidence="5 10" id="KW-0819">tRNA processing</keyword>
<keyword evidence="15" id="KW-1185">Reference proteome</keyword>
<evidence type="ECO:0000256" key="3">
    <source>
        <dbReference type="ARBA" id="ARBA00005842"/>
    </source>
</evidence>
<evidence type="ECO:0000256" key="10">
    <source>
        <dbReference type="HAMAP-Rule" id="MF_00185"/>
    </source>
</evidence>
<evidence type="ECO:0000313" key="14">
    <source>
        <dbReference type="EMBL" id="MBB6160829.1"/>
    </source>
</evidence>
<name>A0A7W9Y2K1_9HYPH</name>
<feature type="site" description="Interaction with substrate tRNA" evidence="10">
    <location>
        <position position="132"/>
    </location>
</feature>
<evidence type="ECO:0000256" key="2">
    <source>
        <dbReference type="ARBA" id="ARBA00003213"/>
    </source>
</evidence>
<gene>
    <name evidence="10" type="primary">miaA</name>
    <name evidence="14" type="ORF">HNQ72_000626</name>
</gene>
<comment type="caution">
    <text evidence="10">Lacks conserved residue(s) required for the propagation of feature annotation.</text>
</comment>
<keyword evidence="6 10" id="KW-0547">Nucleotide-binding</keyword>
<sequence>MENLVQDIDAILITGPTASGKSALAVRLAEKRNGVVINTDSMQVYDTLRMLTARPLDEEMEGITHHLYGHVAATKAYSTGEWLRDVASLLPDIRARGQLPIFVGGTGLYFKALTGGLSDMPEIPQEIRCEVRLRLKHEGPEALHSELAQKDPRVADALDARDGQRIVRALEVLQATGRSLVEFQGKQGPVIVDPARAQKFVVLPDRAVLHDRINRRFEKMLDQGAIDEVKALLAQNPSDDLPAMKAIGVREIAGMLNGEMSRAGVIERSSALTRQYAKRQMTWFRNQMDEDWRRIDGSPASVQSLS</sequence>
<proteinExistence type="inferred from homology"/>
<accession>A0A7W9Y2K1</accession>
<keyword evidence="7 10" id="KW-0067">ATP-binding</keyword>
<dbReference type="PANTHER" id="PTHR11088:SF60">
    <property type="entry name" value="TRNA DIMETHYLALLYLTRANSFERASE"/>
    <property type="match status" value="1"/>
</dbReference>
<dbReference type="SUPFAM" id="SSF52540">
    <property type="entry name" value="P-loop containing nucleoside triphosphate hydrolases"/>
    <property type="match status" value="2"/>
</dbReference>
<dbReference type="GO" id="GO:0052381">
    <property type="term" value="F:tRNA dimethylallyltransferase activity"/>
    <property type="evidence" value="ECO:0007669"/>
    <property type="project" value="UniProtKB-UniRule"/>
</dbReference>